<evidence type="ECO:0000313" key="2">
    <source>
        <dbReference type="Proteomes" id="UP000029567"/>
    </source>
</evidence>
<dbReference type="Pfam" id="PF05772">
    <property type="entry name" value="NinB"/>
    <property type="match status" value="1"/>
</dbReference>
<comment type="caution">
    <text evidence="1">The sequence shown here is derived from an EMBL/GenBank/DDBJ whole genome shotgun (WGS) entry which is preliminary data.</text>
</comment>
<dbReference type="RefSeq" id="WP_034383539.1">
    <property type="nucleotide sequence ID" value="NZ_AWTN01000148.1"/>
</dbReference>
<proteinExistence type="predicted"/>
<protein>
    <recommendedName>
        <fullName evidence="3">NinB protein</fullName>
    </recommendedName>
</protein>
<reference evidence="1 2" key="1">
    <citation type="submission" date="2013-09" db="EMBL/GenBank/DDBJ databases">
        <title>High correlation between genotypes and phenotypes of environmental bacteria Comamonas testosteroni strains.</title>
        <authorList>
            <person name="Liu L."/>
            <person name="Zhu W."/>
            <person name="Xia X."/>
            <person name="Xu B."/>
            <person name="Luo M."/>
            <person name="Wang G."/>
        </authorList>
    </citation>
    <scope>NUCLEOTIDE SEQUENCE [LARGE SCALE GENOMIC DNA]</scope>
    <source>
        <strain evidence="1 2">JL14</strain>
    </source>
</reference>
<dbReference type="AlphaFoldDB" id="A0A0E3BUP1"/>
<dbReference type="InterPro" id="IPR036619">
    <property type="entry name" value="NinB_sf"/>
</dbReference>
<accession>A0A0E3BUP1</accession>
<dbReference type="Gene3D" id="1.10.3790.10">
    <property type="entry name" value="NinB"/>
    <property type="match status" value="1"/>
</dbReference>
<evidence type="ECO:0000313" key="1">
    <source>
        <dbReference type="EMBL" id="KGG82865.1"/>
    </source>
</evidence>
<dbReference type="EMBL" id="AWTN01000148">
    <property type="protein sequence ID" value="KGG82865.1"/>
    <property type="molecule type" value="Genomic_DNA"/>
</dbReference>
<dbReference type="InterPro" id="IPR008711">
    <property type="entry name" value="Recombinase_NinB"/>
</dbReference>
<dbReference type="SUPFAM" id="SSF103370">
    <property type="entry name" value="NinB"/>
    <property type="match status" value="1"/>
</dbReference>
<name>A0A0E3BUP1_9BURK</name>
<dbReference type="Proteomes" id="UP000029567">
    <property type="component" value="Unassembled WGS sequence"/>
</dbReference>
<evidence type="ECO:0008006" key="3">
    <source>
        <dbReference type="Google" id="ProtNLM"/>
    </source>
</evidence>
<gene>
    <name evidence="1" type="ORF">P245_25700</name>
</gene>
<organism evidence="1 2">
    <name type="scientific">Comamonas thiooxydans</name>
    <dbReference type="NCBI Taxonomy" id="363952"/>
    <lineage>
        <taxon>Bacteria</taxon>
        <taxon>Pseudomonadati</taxon>
        <taxon>Pseudomonadota</taxon>
        <taxon>Betaproteobacteria</taxon>
        <taxon>Burkholderiales</taxon>
        <taxon>Comamonadaceae</taxon>
        <taxon>Comamonas</taxon>
    </lineage>
</organism>
<sequence length="152" mass="17540">MRDRLTLILKTPEQGHIAITSAWKQAKQVLADGRRLVLELRPERRQERHSRHFHSLINQISAHVGGDLENTDDAKRILISAFRMDTLRDSQFCDEWARFGDLRIGRGLRGETVMLGTQSKDFTDKMARGFIEWLYAFGAEAGVAFKPWEDEN</sequence>